<dbReference type="PROSITE" id="PS50885">
    <property type="entry name" value="HAMP"/>
    <property type="match status" value="1"/>
</dbReference>
<sequence>MPAAIPDQRLRFPSLRLLLIGITAALAVASILPLAHGLVDSLQARQVAARVVEADHGGSRLIVAIQNLVLERLHTNNALIAPGTAGAQERTLIATHRAAAEAAFADAVPLLDHQDFPGRKELMGAVTEALRTAADLRQRADQAIGQAQNARDPALVKGFMPGMTALVNASVRAWVEALHAASPADPAIARYAVVKELGWIMREQSGFERAAIATAMSSKQAFSQPALLQMAGFRAQVAGAWRVTQGLLDDDPAFAPAVAAAKTAYFGGFEPLADRMRGLILQGEPLPMGTAEWISTTNPQIDALLGLSKAAGEASARVAARLAQAAGRSLLLHGLGLALVTAMALLCVATISQRVARPLAGITEAMHGLAAGSTDIAIPGNGRGDEIGRMAGALEVFHRAVLENRRLAAEQEQIRQKAEAERYASLRAMADTVEHDTARHVEHLTEEATRIGTAVDRLAGSADRTCGNAAAASTAANHARDCAHAVDGAVGQLAGSIRDIAGQIDRSASTTRHALAKGQDARASVEALNTQVTQIGDVVAMIADIAAKTNLLALNATIEAARAGEAGRGFAVVASEVKGLATQTARSTEEITRQIAAVRLATEAAVRVVGEIGSAIGEVDATATTIAAAIARQSTATQDIARNVADAATAAREADTSISAVSDDAEIARKAAAEVQADVVGLAEDVTKLRRSVVRAVRESSPAVNRRLSARILVDRPGRLARGGEGTPHPVTVADLSQGGARLQSAPAMQPGERGILHIDGVAQALPFTVRNVETEDGQTGLNIAFQLDAATAAAFAGVPERLQGVRRSAA</sequence>
<dbReference type="Gene3D" id="1.10.287.950">
    <property type="entry name" value="Methyl-accepting chemotaxis protein"/>
    <property type="match status" value="1"/>
</dbReference>
<keyword evidence="1 3" id="KW-0807">Transducer</keyword>
<comment type="similarity">
    <text evidence="2">Belongs to the methyl-accepting chemotaxis (MCP) protein family.</text>
</comment>
<feature type="transmembrane region" description="Helical" evidence="4">
    <location>
        <begin position="330"/>
        <end position="351"/>
    </location>
</feature>
<dbReference type="PROSITE" id="PS50111">
    <property type="entry name" value="CHEMOTAXIS_TRANSDUC_2"/>
    <property type="match status" value="1"/>
</dbReference>
<dbReference type="Proteomes" id="UP000325255">
    <property type="component" value="Unassembled WGS sequence"/>
</dbReference>
<proteinExistence type="inferred from homology"/>
<dbReference type="InterPro" id="IPR004089">
    <property type="entry name" value="MCPsignal_dom"/>
</dbReference>
<dbReference type="InterPro" id="IPR009875">
    <property type="entry name" value="PilZ_domain"/>
</dbReference>
<name>A0A5M6IPS0_9PROT</name>
<evidence type="ECO:0000256" key="4">
    <source>
        <dbReference type="SAM" id="Phobius"/>
    </source>
</evidence>
<dbReference type="PANTHER" id="PTHR32089">
    <property type="entry name" value="METHYL-ACCEPTING CHEMOTAXIS PROTEIN MCPB"/>
    <property type="match status" value="1"/>
</dbReference>
<keyword evidence="4" id="KW-1133">Transmembrane helix</keyword>
<evidence type="ECO:0000256" key="1">
    <source>
        <dbReference type="ARBA" id="ARBA00023224"/>
    </source>
</evidence>
<evidence type="ECO:0000313" key="8">
    <source>
        <dbReference type="Proteomes" id="UP000325255"/>
    </source>
</evidence>
<feature type="domain" description="Methyl-accepting transducer" evidence="5">
    <location>
        <begin position="419"/>
        <end position="676"/>
    </location>
</feature>
<dbReference type="Gene3D" id="1.10.8.500">
    <property type="entry name" value="HAMP domain in histidine kinase"/>
    <property type="match status" value="1"/>
</dbReference>
<evidence type="ECO:0000256" key="3">
    <source>
        <dbReference type="PROSITE-ProRule" id="PRU00284"/>
    </source>
</evidence>
<protein>
    <submittedName>
        <fullName evidence="7">HAMP domain-containing protein</fullName>
    </submittedName>
</protein>
<dbReference type="GO" id="GO:0035438">
    <property type="term" value="F:cyclic-di-GMP binding"/>
    <property type="evidence" value="ECO:0007669"/>
    <property type="project" value="InterPro"/>
</dbReference>
<gene>
    <name evidence="7" type="ORF">F1189_24175</name>
</gene>
<keyword evidence="4" id="KW-0812">Transmembrane</keyword>
<dbReference type="RefSeq" id="WP_150043661.1">
    <property type="nucleotide sequence ID" value="NZ_OW485601.1"/>
</dbReference>
<comment type="caution">
    <text evidence="7">The sequence shown here is derived from an EMBL/GenBank/DDBJ whole genome shotgun (WGS) entry which is preliminary data.</text>
</comment>
<dbReference type="SUPFAM" id="SSF58104">
    <property type="entry name" value="Methyl-accepting chemotaxis protein (MCP) signaling domain"/>
    <property type="match status" value="1"/>
</dbReference>
<dbReference type="OrthoDB" id="7295762at2"/>
<evidence type="ECO:0000259" key="5">
    <source>
        <dbReference type="PROSITE" id="PS50111"/>
    </source>
</evidence>
<dbReference type="Pfam" id="PF00672">
    <property type="entry name" value="HAMP"/>
    <property type="match status" value="1"/>
</dbReference>
<dbReference type="Pfam" id="PF00015">
    <property type="entry name" value="MCPsignal"/>
    <property type="match status" value="1"/>
</dbReference>
<dbReference type="InterPro" id="IPR003660">
    <property type="entry name" value="HAMP_dom"/>
</dbReference>
<feature type="domain" description="HAMP" evidence="6">
    <location>
        <begin position="353"/>
        <end position="406"/>
    </location>
</feature>
<dbReference type="GO" id="GO:0007165">
    <property type="term" value="P:signal transduction"/>
    <property type="evidence" value="ECO:0007669"/>
    <property type="project" value="UniProtKB-KW"/>
</dbReference>
<keyword evidence="4" id="KW-0472">Membrane</keyword>
<evidence type="ECO:0000313" key="7">
    <source>
        <dbReference type="EMBL" id="KAA5609465.1"/>
    </source>
</evidence>
<keyword evidence="8" id="KW-1185">Reference proteome</keyword>
<dbReference type="AlphaFoldDB" id="A0A5M6IPS0"/>
<dbReference type="Pfam" id="PF07238">
    <property type="entry name" value="PilZ"/>
    <property type="match status" value="1"/>
</dbReference>
<dbReference type="CDD" id="cd06225">
    <property type="entry name" value="HAMP"/>
    <property type="match status" value="1"/>
</dbReference>
<accession>A0A5M6IPS0</accession>
<dbReference type="SMART" id="SM00304">
    <property type="entry name" value="HAMP"/>
    <property type="match status" value="3"/>
</dbReference>
<dbReference type="SUPFAM" id="SSF141371">
    <property type="entry name" value="PilZ domain-like"/>
    <property type="match status" value="1"/>
</dbReference>
<organism evidence="7 8">
    <name type="scientific">Rhodovastum atsumiense</name>
    <dbReference type="NCBI Taxonomy" id="504468"/>
    <lineage>
        <taxon>Bacteria</taxon>
        <taxon>Pseudomonadati</taxon>
        <taxon>Pseudomonadota</taxon>
        <taxon>Alphaproteobacteria</taxon>
        <taxon>Acetobacterales</taxon>
        <taxon>Acetobacteraceae</taxon>
        <taxon>Rhodovastum</taxon>
    </lineage>
</organism>
<dbReference type="GO" id="GO:0016020">
    <property type="term" value="C:membrane"/>
    <property type="evidence" value="ECO:0007669"/>
    <property type="project" value="InterPro"/>
</dbReference>
<dbReference type="PANTHER" id="PTHR32089:SF112">
    <property type="entry name" value="LYSOZYME-LIKE PROTEIN-RELATED"/>
    <property type="match status" value="1"/>
</dbReference>
<dbReference type="SMART" id="SM00283">
    <property type="entry name" value="MA"/>
    <property type="match status" value="1"/>
</dbReference>
<dbReference type="EMBL" id="VWPK01000050">
    <property type="protein sequence ID" value="KAA5609465.1"/>
    <property type="molecule type" value="Genomic_DNA"/>
</dbReference>
<reference evidence="7 8" key="1">
    <citation type="submission" date="2019-09" db="EMBL/GenBank/DDBJ databases">
        <title>Genome sequence of Rhodovastum atsumiense, a diverse member of the Acetobacteraceae family of non-sulfur purple photosynthetic bacteria.</title>
        <authorList>
            <person name="Meyer T."/>
            <person name="Kyndt J."/>
        </authorList>
    </citation>
    <scope>NUCLEOTIDE SEQUENCE [LARGE SCALE GENOMIC DNA]</scope>
    <source>
        <strain evidence="7 8">DSM 21279</strain>
    </source>
</reference>
<evidence type="ECO:0000256" key="2">
    <source>
        <dbReference type="ARBA" id="ARBA00029447"/>
    </source>
</evidence>
<evidence type="ECO:0000259" key="6">
    <source>
        <dbReference type="PROSITE" id="PS50885"/>
    </source>
</evidence>